<dbReference type="Pfam" id="PF13481">
    <property type="entry name" value="AAA_25"/>
    <property type="match status" value="1"/>
</dbReference>
<protein>
    <submittedName>
        <fullName evidence="2">TnpY</fullName>
    </submittedName>
</protein>
<comment type="caution">
    <text evidence="2">The sequence shown here is derived from an EMBL/GenBank/DDBJ whole genome shotgun (WGS) entry which is preliminary data.</text>
</comment>
<keyword evidence="3" id="KW-1185">Reference proteome</keyword>
<accession>A0A225DQK6</accession>
<dbReference type="Gene3D" id="3.40.50.300">
    <property type="entry name" value="P-loop containing nucleotide triphosphate hydrolases"/>
    <property type="match status" value="1"/>
</dbReference>
<dbReference type="AlphaFoldDB" id="A0A225DQK6"/>
<evidence type="ECO:0000256" key="1">
    <source>
        <dbReference type="SAM" id="MobiDB-lite"/>
    </source>
</evidence>
<dbReference type="RefSeq" id="WP_088254496.1">
    <property type="nucleotide sequence ID" value="NZ_NIDE01000004.1"/>
</dbReference>
<feature type="region of interest" description="Disordered" evidence="1">
    <location>
        <begin position="252"/>
        <end position="291"/>
    </location>
</feature>
<evidence type="ECO:0000313" key="3">
    <source>
        <dbReference type="Proteomes" id="UP000214646"/>
    </source>
</evidence>
<organism evidence="2 3">
    <name type="scientific">Fimbriiglobus ruber</name>
    <dbReference type="NCBI Taxonomy" id="1908690"/>
    <lineage>
        <taxon>Bacteria</taxon>
        <taxon>Pseudomonadati</taxon>
        <taxon>Planctomycetota</taxon>
        <taxon>Planctomycetia</taxon>
        <taxon>Gemmatales</taxon>
        <taxon>Gemmataceae</taxon>
        <taxon>Fimbriiglobus</taxon>
    </lineage>
</organism>
<name>A0A225DQK6_9BACT</name>
<gene>
    <name evidence="2" type="ORF">FRUB_03271</name>
</gene>
<feature type="compositionally biased region" description="Basic and acidic residues" evidence="1">
    <location>
        <begin position="278"/>
        <end position="291"/>
    </location>
</feature>
<dbReference type="InterPro" id="IPR027417">
    <property type="entry name" value="P-loop_NTPase"/>
</dbReference>
<dbReference type="OrthoDB" id="279540at2"/>
<dbReference type="EMBL" id="NIDE01000004">
    <property type="protein sequence ID" value="OWK43672.1"/>
    <property type="molecule type" value="Genomic_DNA"/>
</dbReference>
<feature type="compositionally biased region" description="Polar residues" evidence="1">
    <location>
        <begin position="267"/>
        <end position="277"/>
    </location>
</feature>
<dbReference type="Proteomes" id="UP000214646">
    <property type="component" value="Unassembled WGS sequence"/>
</dbReference>
<reference evidence="3" key="1">
    <citation type="submission" date="2017-06" db="EMBL/GenBank/DDBJ databases">
        <title>Genome analysis of Fimbriiglobus ruber SP5, the first member of the order Planctomycetales with confirmed chitinolytic capability.</title>
        <authorList>
            <person name="Ravin N.V."/>
            <person name="Rakitin A.L."/>
            <person name="Ivanova A.A."/>
            <person name="Beletsky A.V."/>
            <person name="Kulichevskaya I.S."/>
            <person name="Mardanov A.V."/>
            <person name="Dedysh S.N."/>
        </authorList>
    </citation>
    <scope>NUCLEOTIDE SEQUENCE [LARGE SCALE GENOMIC DNA]</scope>
    <source>
        <strain evidence="3">SP5</strain>
    </source>
</reference>
<dbReference type="SUPFAM" id="SSF52540">
    <property type="entry name" value="P-loop containing nucleoside triphosphate hydrolases"/>
    <property type="match status" value="1"/>
</dbReference>
<evidence type="ECO:0000313" key="2">
    <source>
        <dbReference type="EMBL" id="OWK43672.1"/>
    </source>
</evidence>
<sequence>MNTEYAEKRAVPTSVLDDGIRPDEDFATNADLRRMELGTRWVWNRWLQAGTVNLLAAEGGLGKTRFVADLCRRVHAGLPWPDGGPTDPWSSQYLAMWVAGDRNQGELLTLSEGFGFGERICYSGSKAGPLGGVTLDTPGEFVALHRKLKAARPLFLVVDTAGGATGFNLAKQEEARAFFAPLSDMAARLGLCVVVITHLNASKTVLGRRAEERVRCVIRMSAENREPETLRRVEVLKSNGLYPQPIGMLLGDTGNEYTDEAPAAPETQASASKGSQSRTDESDRGPRTKTRECMDWLTQTLAETPMRVHTLRKQAEEKGFSTTTFYKAKEMLNLVEAVAEGYKLWGLRK</sequence>
<proteinExistence type="predicted"/>